<comment type="caution">
    <text evidence="2">The sequence shown here is derived from an EMBL/GenBank/DDBJ whole genome shotgun (WGS) entry which is preliminary data.</text>
</comment>
<evidence type="ECO:0000313" key="3">
    <source>
        <dbReference type="Proteomes" id="UP000266272"/>
    </source>
</evidence>
<organism evidence="2 3">
    <name type="scientific">Trichoderma arundinaceum</name>
    <dbReference type="NCBI Taxonomy" id="490622"/>
    <lineage>
        <taxon>Eukaryota</taxon>
        <taxon>Fungi</taxon>
        <taxon>Dikarya</taxon>
        <taxon>Ascomycota</taxon>
        <taxon>Pezizomycotina</taxon>
        <taxon>Sordariomycetes</taxon>
        <taxon>Hypocreomycetidae</taxon>
        <taxon>Hypocreales</taxon>
        <taxon>Hypocreaceae</taxon>
        <taxon>Trichoderma</taxon>
    </lineage>
</organism>
<reference evidence="2 3" key="1">
    <citation type="journal article" date="2018" name="PLoS Pathog.">
        <title>Evolution of structural diversity of trichothecenes, a family of toxins produced by plant pathogenic and entomopathogenic fungi.</title>
        <authorList>
            <person name="Proctor R.H."/>
            <person name="McCormick S.P."/>
            <person name="Kim H.S."/>
            <person name="Cardoza R.E."/>
            <person name="Stanley A.M."/>
            <person name="Lindo L."/>
            <person name="Kelly A."/>
            <person name="Brown D.W."/>
            <person name="Lee T."/>
            <person name="Vaughan M.M."/>
            <person name="Alexander N.J."/>
            <person name="Busman M."/>
            <person name="Gutierrez S."/>
        </authorList>
    </citation>
    <scope>NUCLEOTIDE SEQUENCE [LARGE SCALE GENOMIC DNA]</scope>
    <source>
        <strain evidence="2 3">IBT 40837</strain>
    </source>
</reference>
<evidence type="ECO:0000313" key="2">
    <source>
        <dbReference type="EMBL" id="RFU77967.1"/>
    </source>
</evidence>
<accession>A0A395NQ62</accession>
<protein>
    <submittedName>
        <fullName evidence="2">Uncharacterized protein</fullName>
    </submittedName>
</protein>
<evidence type="ECO:0000256" key="1">
    <source>
        <dbReference type="SAM" id="MobiDB-lite"/>
    </source>
</evidence>
<feature type="compositionally biased region" description="Basic and acidic residues" evidence="1">
    <location>
        <begin position="150"/>
        <end position="160"/>
    </location>
</feature>
<proteinExistence type="predicted"/>
<name>A0A395NQ62_TRIAR</name>
<keyword evidence="3" id="KW-1185">Reference proteome</keyword>
<dbReference type="OrthoDB" id="4897830at2759"/>
<dbReference type="EMBL" id="PXOA01000243">
    <property type="protein sequence ID" value="RFU77967.1"/>
    <property type="molecule type" value="Genomic_DNA"/>
</dbReference>
<dbReference type="Proteomes" id="UP000266272">
    <property type="component" value="Unassembled WGS sequence"/>
</dbReference>
<dbReference type="AlphaFoldDB" id="A0A395NQ62"/>
<gene>
    <name evidence="2" type="ORF">TARUN_4263</name>
</gene>
<sequence>MASYPDSPMTEPSVKEDEVFDRLFELKEEDISWIKKNIGEHVEACKRYIGGDAPRWKEALREAKEASFIAFAEGMVNIESKINFYMAHCHRGMGNWEEAHRLYMESTVDIQDIYWLQWLQTISRHKMERDKEMALRRARGTDNLQAADGGEVKPENGEAQ</sequence>
<feature type="region of interest" description="Disordered" evidence="1">
    <location>
        <begin position="135"/>
        <end position="160"/>
    </location>
</feature>